<evidence type="ECO:0000256" key="2">
    <source>
        <dbReference type="SAM" id="SignalP"/>
    </source>
</evidence>
<dbReference type="Proteomes" id="UP001556220">
    <property type="component" value="Unassembled WGS sequence"/>
</dbReference>
<feature type="compositionally biased region" description="Low complexity" evidence="1">
    <location>
        <begin position="176"/>
        <end position="189"/>
    </location>
</feature>
<dbReference type="InterPro" id="IPR021728">
    <property type="entry name" value="DUF3300"/>
</dbReference>
<feature type="chain" id="PRO_5046004166" evidence="2">
    <location>
        <begin position="34"/>
        <end position="561"/>
    </location>
</feature>
<feature type="region of interest" description="Disordered" evidence="1">
    <location>
        <begin position="172"/>
        <end position="211"/>
    </location>
</feature>
<dbReference type="PANTHER" id="PTHR40269">
    <property type="entry name" value="OUTER MEMBRANE PROTEIN-RELATED"/>
    <property type="match status" value="1"/>
</dbReference>
<feature type="compositionally biased region" description="Low complexity" evidence="1">
    <location>
        <begin position="522"/>
        <end position="536"/>
    </location>
</feature>
<comment type="caution">
    <text evidence="3">The sequence shown here is derived from an EMBL/GenBank/DDBJ whole genome shotgun (WGS) entry which is preliminary data.</text>
</comment>
<evidence type="ECO:0000256" key="1">
    <source>
        <dbReference type="SAM" id="MobiDB-lite"/>
    </source>
</evidence>
<dbReference type="EMBL" id="JBFOHK010000003">
    <property type="protein sequence ID" value="MEW9572450.1"/>
    <property type="molecule type" value="Genomic_DNA"/>
</dbReference>
<dbReference type="PROSITE" id="PS51257">
    <property type="entry name" value="PROKAR_LIPOPROTEIN"/>
    <property type="match status" value="1"/>
</dbReference>
<keyword evidence="2" id="KW-0732">Signal</keyword>
<evidence type="ECO:0000313" key="4">
    <source>
        <dbReference type="Proteomes" id="UP001556220"/>
    </source>
</evidence>
<feature type="signal peptide" evidence="2">
    <location>
        <begin position="1"/>
        <end position="33"/>
    </location>
</feature>
<evidence type="ECO:0000313" key="3">
    <source>
        <dbReference type="EMBL" id="MEW9572450.1"/>
    </source>
</evidence>
<feature type="compositionally biased region" description="Low complexity" evidence="1">
    <location>
        <begin position="451"/>
        <end position="473"/>
    </location>
</feature>
<reference evidence="3 4" key="1">
    <citation type="submission" date="2024-06" db="EMBL/GenBank/DDBJ databases">
        <authorList>
            <person name="Woo H."/>
        </authorList>
    </citation>
    <scope>NUCLEOTIDE SEQUENCE [LARGE SCALE GENOMIC DNA]</scope>
    <source>
        <strain evidence="3 4">Si-c</strain>
    </source>
</reference>
<organism evidence="3 4">
    <name type="scientific">Rhodanobacter lycopersici</name>
    <dbReference type="NCBI Taxonomy" id="3162487"/>
    <lineage>
        <taxon>Bacteria</taxon>
        <taxon>Pseudomonadati</taxon>
        <taxon>Pseudomonadota</taxon>
        <taxon>Gammaproteobacteria</taxon>
        <taxon>Lysobacterales</taxon>
        <taxon>Rhodanobacteraceae</taxon>
        <taxon>Rhodanobacter</taxon>
    </lineage>
</organism>
<sequence>MIDRTPARNAACALLCAGAVMLAGCSQSPNPQAANPAAAGTAPAAAGSTAQQSAPYTPPTADQLYQMVAPIALFPDKLVAQVLAGSTYPDQITAADNMLQQQPGLKGAQLASAVDPQPWDPSVKGLTQFPSVLDQMAQNIQWTTALGETYVNDPSDVMNAIQVMRERAASKGSLRSSSQMQVVSQAAAAPSDEESVADENAPPEYAGPAVVPAPGQTIEILPAQSDTVYVPQYDPETVYGEPVEPYPGYTYVQPSGYSTGQIVATGAIAFGVGIVVGALFEHHHDGGPGPGPNPGWGWNSWGMNWGGRGGRPGGPGGGGWRRPAVVHNNTVYVSRSNTVVNRYTTHNINNSRTVNYLNSNNRTTTGNPGNRGYSNVGNRRAVNGRAAGAPAAMPGQVASKPAAQPMTMPHFGTPVRGAEPARFAHGSAPAQPGRPQSPRSQQRTESPNPPMARRAPPAPAARAPQAAPPVQRAVAHEAPHGVARPQPHPAPVREAPPRPAPVHAAAAPRPVEHAPLRPAPHPAAARPEPASHANAHPAPPAHRGNGKAQSEDKKRKATQQH</sequence>
<dbReference type="PANTHER" id="PTHR40269:SF1">
    <property type="entry name" value="OUTER MEMBRANE PROTEIN"/>
    <property type="match status" value="1"/>
</dbReference>
<accession>A0ABV3QF36</accession>
<dbReference type="RefSeq" id="WP_367854521.1">
    <property type="nucleotide sequence ID" value="NZ_JBFOHK010000003.1"/>
</dbReference>
<proteinExistence type="predicted"/>
<keyword evidence="4" id="KW-1185">Reference proteome</keyword>
<feature type="compositionally biased region" description="Low complexity" evidence="1">
    <location>
        <begin position="427"/>
        <end position="443"/>
    </location>
</feature>
<feature type="compositionally biased region" description="Low complexity" evidence="1">
    <location>
        <begin position="358"/>
        <end position="398"/>
    </location>
</feature>
<name>A0ABV3QF36_9GAMM</name>
<dbReference type="Pfam" id="PF11737">
    <property type="entry name" value="DUF3300"/>
    <property type="match status" value="1"/>
</dbReference>
<gene>
    <name evidence="3" type="ORF">ABQJ54_11875</name>
</gene>
<feature type="region of interest" description="Disordered" evidence="1">
    <location>
        <begin position="356"/>
        <end position="561"/>
    </location>
</feature>
<protein>
    <submittedName>
        <fullName evidence="3">DUF3300 domain-containing protein</fullName>
    </submittedName>
</protein>